<organism evidence="8">
    <name type="scientific">Ophiostoma piceae</name>
    <dbReference type="NCBI Taxonomy" id="61273"/>
    <lineage>
        <taxon>Eukaryota</taxon>
        <taxon>Fungi</taxon>
        <taxon>Dikarya</taxon>
        <taxon>Ascomycota</taxon>
        <taxon>Pezizomycotina</taxon>
        <taxon>Sordariomycetes</taxon>
        <taxon>Sordariomycetidae</taxon>
        <taxon>Ophiostomatales</taxon>
        <taxon>Ophiostomataceae</taxon>
        <taxon>Ophiostoma</taxon>
    </lineage>
</organism>
<dbReference type="InterPro" id="IPR015500">
    <property type="entry name" value="Peptidase_S8_subtilisin-rel"/>
</dbReference>
<evidence type="ECO:0000256" key="5">
    <source>
        <dbReference type="PROSITE-ProRule" id="PRU01240"/>
    </source>
</evidence>
<evidence type="ECO:0000256" key="6">
    <source>
        <dbReference type="RuleBase" id="RU003355"/>
    </source>
</evidence>
<dbReference type="MEROPS" id="S08.066"/>
<name>Q96UU2_9PEZI</name>
<dbReference type="PANTHER" id="PTHR43806">
    <property type="entry name" value="PEPTIDASE S8"/>
    <property type="match status" value="1"/>
</dbReference>
<evidence type="ECO:0000259" key="7">
    <source>
        <dbReference type="Pfam" id="PF00082"/>
    </source>
</evidence>
<dbReference type="AlphaFoldDB" id="Q96UU2"/>
<dbReference type="InterPro" id="IPR034193">
    <property type="entry name" value="PCSK9_ProteinaseK-like"/>
</dbReference>
<dbReference type="PANTHER" id="PTHR43806:SF58">
    <property type="entry name" value="ALKALINE PROTEASE 1-RELATED"/>
    <property type="match status" value="1"/>
</dbReference>
<feature type="domain" description="Peptidase S8/S53" evidence="7">
    <location>
        <begin position="94"/>
        <end position="346"/>
    </location>
</feature>
<evidence type="ECO:0000256" key="3">
    <source>
        <dbReference type="ARBA" id="ARBA00022801"/>
    </source>
</evidence>
<dbReference type="PROSITE" id="PS00136">
    <property type="entry name" value="SUBTILASE_ASP"/>
    <property type="match status" value="1"/>
</dbReference>
<sequence>KRYAGEFDDRHDRGDQGQPWRMKMRRWASVTYSPGQCYHLQVVAVEPDYVMYLYGAEEKRALTTQSGSTWGLGTISHRASGSTSYMYDTSAGSGTYAYVVDSGILATHQQFGGRATLGYNAAGGSHVDTLGHGTHVAGTIGGTTYGVAKKVCLFSFSFFPLHNTDEYIDYQLQTNLISVKVFSGSSSTTSIILDGFNWAVNDIVTKGRAGVSAINLSLGGPAQTAWTTAINAAYNQGVCRGLLAMSVVAAGNGDEEGNPEPVSSQSPANAPNALTVAAADSSWRVASFTNYGAGVDIFGPGVSILSSYIGSNTATASLSGTSMATPHVVGLALYLKALEGLASPAAITFRIKALGTSGNNTGTLSGKP</sequence>
<dbReference type="PROSITE" id="PS51892">
    <property type="entry name" value="SUBTILASE"/>
    <property type="match status" value="1"/>
</dbReference>
<proteinExistence type="evidence at transcript level"/>
<dbReference type="InterPro" id="IPR000209">
    <property type="entry name" value="Peptidase_S8/S53_dom"/>
</dbReference>
<dbReference type="EMBL" id="AF413104">
    <property type="protein sequence ID" value="AAL08508.1"/>
    <property type="molecule type" value="mRNA"/>
</dbReference>
<dbReference type="VEuPathDB" id="FungiDB:F503_06922"/>
<comment type="similarity">
    <text evidence="1 5 6">Belongs to the peptidase S8 family.</text>
</comment>
<dbReference type="InterPro" id="IPR022398">
    <property type="entry name" value="Peptidase_S8_His-AS"/>
</dbReference>
<dbReference type="GO" id="GO:0006508">
    <property type="term" value="P:proteolysis"/>
    <property type="evidence" value="ECO:0007669"/>
    <property type="project" value="UniProtKB-KW"/>
</dbReference>
<feature type="active site" description="Charge relay system" evidence="5">
    <location>
        <position position="101"/>
    </location>
</feature>
<dbReference type="CDD" id="cd04077">
    <property type="entry name" value="Peptidases_S8_PCSK9_ProteinaseK_like"/>
    <property type="match status" value="1"/>
</dbReference>
<feature type="active site" description="Charge relay system" evidence="5">
    <location>
        <position position="322"/>
    </location>
</feature>
<evidence type="ECO:0000256" key="4">
    <source>
        <dbReference type="ARBA" id="ARBA00022825"/>
    </source>
</evidence>
<dbReference type="InterPro" id="IPR050131">
    <property type="entry name" value="Peptidase_S8_subtilisin-like"/>
</dbReference>
<dbReference type="Pfam" id="PF00082">
    <property type="entry name" value="Peptidase_S8"/>
    <property type="match status" value="1"/>
</dbReference>
<evidence type="ECO:0000256" key="1">
    <source>
        <dbReference type="ARBA" id="ARBA00011073"/>
    </source>
</evidence>
<evidence type="ECO:0000313" key="8">
    <source>
        <dbReference type="EMBL" id="AAL08508.1"/>
    </source>
</evidence>
<reference evidence="8" key="2">
    <citation type="journal article" date="2002" name="Curr. Genet.">
        <title>Cloning and genetic analysis of subtilases in sapstaining fungi.</title>
        <authorList>
            <person name="Hoffman B."/>
            <person name="Breuil C."/>
        </authorList>
    </citation>
    <scope>NUCLEOTIDE SEQUENCE</scope>
</reference>
<protein>
    <submittedName>
        <fullName evidence="8">Subtilase</fullName>
    </submittedName>
</protein>
<feature type="non-terminal residue" evidence="8">
    <location>
        <position position="1"/>
    </location>
</feature>
<keyword evidence="3 5" id="KW-0378">Hydrolase</keyword>
<dbReference type="Gene3D" id="3.40.50.200">
    <property type="entry name" value="Peptidase S8/S53 domain"/>
    <property type="match status" value="1"/>
</dbReference>
<dbReference type="SUPFAM" id="SSF52743">
    <property type="entry name" value="Subtilisin-like"/>
    <property type="match status" value="1"/>
</dbReference>
<reference evidence="8" key="1">
    <citation type="submission" date="2001-08" db="EMBL/GenBank/DDBJ databases">
        <authorList>
            <person name="Hoffman B.G."/>
            <person name="Breuil C."/>
        </authorList>
    </citation>
    <scope>NUCLEOTIDE SEQUENCE</scope>
</reference>
<dbReference type="PRINTS" id="PR00723">
    <property type="entry name" value="SUBTILISIN"/>
</dbReference>
<dbReference type="GO" id="GO:0004252">
    <property type="term" value="F:serine-type endopeptidase activity"/>
    <property type="evidence" value="ECO:0007669"/>
    <property type="project" value="UniProtKB-UniRule"/>
</dbReference>
<keyword evidence="4 5" id="KW-0720">Serine protease</keyword>
<dbReference type="InterPro" id="IPR023828">
    <property type="entry name" value="Peptidase_S8_Ser-AS"/>
</dbReference>
<dbReference type="PROSITE" id="PS00137">
    <property type="entry name" value="SUBTILASE_HIS"/>
    <property type="match status" value="1"/>
</dbReference>
<accession>Q96UU2</accession>
<dbReference type="PROSITE" id="PS00138">
    <property type="entry name" value="SUBTILASE_SER"/>
    <property type="match status" value="1"/>
</dbReference>
<evidence type="ECO:0000256" key="2">
    <source>
        <dbReference type="ARBA" id="ARBA00022670"/>
    </source>
</evidence>
<dbReference type="InterPro" id="IPR036852">
    <property type="entry name" value="Peptidase_S8/S53_dom_sf"/>
</dbReference>
<keyword evidence="2 5" id="KW-0645">Protease</keyword>
<dbReference type="InterPro" id="IPR023827">
    <property type="entry name" value="Peptidase_S8_Asp-AS"/>
</dbReference>
<feature type="active site" description="Charge relay system" evidence="5">
    <location>
        <position position="132"/>
    </location>
</feature>